<feature type="region of interest" description="Disordered" evidence="4">
    <location>
        <begin position="1"/>
        <end position="21"/>
    </location>
</feature>
<sequence length="531" mass="55605">MKTSHPGAAPQPALPALPDSADLQQLKRQARELLRGWRNADAASLARAAPYHRDHAAAPPSLSQAQLVIARELGFASWPALRRAVLAQQEASQLDQAALITRILTLALGRGWDSPQPERALALMQRLRGPCPPALRPALALARGELETLERMPAAGQRLPPFDAPALAYVCFSSLHRLGEPWAGGLLRSAQTLLAQGGSDLHALRMPDTAEPPGLPLLYGAIARAQSPALAAALLAAGADPNDGESLYHACEDSERQRAAVQIRQLIAHGARWQGTNALLRLLDFEDPTGLDLALSLGADVNEAGPQGGAALHHALRRGRSGACLSQLIAHGADLAARDAEGRKPATLAALLGESAALELLAAQGARPELPSARERFLAACAAADAGTARALLDEQPGLLQALGAHELRLLPDQTQRRARSSVALMLSLGWPVGVLGDWQASALNQAAFNGDAALVQLLLAHGASWQEGNGYGGDVMGSLLHAAAHLPQPGGDYLATLQLLLAAGAPRPSEAEQDELPAELQAWLDDAEAG</sequence>
<dbReference type="PANTHER" id="PTHR24189">
    <property type="entry name" value="MYOTROPHIN"/>
    <property type="match status" value="1"/>
</dbReference>
<comment type="caution">
    <text evidence="5">The sequence shown here is derived from an EMBL/GenBank/DDBJ whole genome shotgun (WGS) entry which is preliminary data.</text>
</comment>
<keyword evidence="1" id="KW-0677">Repeat</keyword>
<keyword evidence="2 3" id="KW-0040">ANK repeat</keyword>
<keyword evidence="6" id="KW-1185">Reference proteome</keyword>
<dbReference type="PROSITE" id="PS50088">
    <property type="entry name" value="ANK_REPEAT"/>
    <property type="match status" value="1"/>
</dbReference>
<name>A0A840L9C4_9BURK</name>
<reference evidence="5 6" key="1">
    <citation type="submission" date="2020-08" db="EMBL/GenBank/DDBJ databases">
        <title>Functional genomics of gut bacteria from endangered species of beetles.</title>
        <authorList>
            <person name="Carlos-Shanley C."/>
        </authorList>
    </citation>
    <scope>NUCLEOTIDE SEQUENCE [LARGE SCALE GENOMIC DNA]</scope>
    <source>
        <strain evidence="5 6">S00239</strain>
    </source>
</reference>
<dbReference type="InterPro" id="IPR002110">
    <property type="entry name" value="Ankyrin_rpt"/>
</dbReference>
<dbReference type="Pfam" id="PF12796">
    <property type="entry name" value="Ank_2"/>
    <property type="match status" value="1"/>
</dbReference>
<gene>
    <name evidence="5" type="ORF">HNP55_001303</name>
</gene>
<dbReference type="SUPFAM" id="SSF48403">
    <property type="entry name" value="Ankyrin repeat"/>
    <property type="match status" value="1"/>
</dbReference>
<feature type="repeat" description="ANK" evidence="3">
    <location>
        <begin position="307"/>
        <end position="340"/>
    </location>
</feature>
<evidence type="ECO:0000256" key="4">
    <source>
        <dbReference type="SAM" id="MobiDB-lite"/>
    </source>
</evidence>
<evidence type="ECO:0000313" key="6">
    <source>
        <dbReference type="Proteomes" id="UP000562027"/>
    </source>
</evidence>
<organism evidence="5 6">
    <name type="scientific">Roseateles oligotrophus</name>
    <dbReference type="NCBI Taxonomy" id="1769250"/>
    <lineage>
        <taxon>Bacteria</taxon>
        <taxon>Pseudomonadati</taxon>
        <taxon>Pseudomonadota</taxon>
        <taxon>Betaproteobacteria</taxon>
        <taxon>Burkholderiales</taxon>
        <taxon>Sphaerotilaceae</taxon>
        <taxon>Roseateles</taxon>
    </lineage>
</organism>
<dbReference type="EMBL" id="JACHLP010000002">
    <property type="protein sequence ID" value="MBB4842788.1"/>
    <property type="molecule type" value="Genomic_DNA"/>
</dbReference>
<dbReference type="SMART" id="SM00248">
    <property type="entry name" value="ANK"/>
    <property type="match status" value="5"/>
</dbReference>
<evidence type="ECO:0000256" key="2">
    <source>
        <dbReference type="ARBA" id="ARBA00023043"/>
    </source>
</evidence>
<dbReference type="AlphaFoldDB" id="A0A840L9C4"/>
<accession>A0A840L9C4</accession>
<evidence type="ECO:0000313" key="5">
    <source>
        <dbReference type="EMBL" id="MBB4842788.1"/>
    </source>
</evidence>
<proteinExistence type="predicted"/>
<dbReference type="RefSeq" id="WP_184297412.1">
    <property type="nucleotide sequence ID" value="NZ_JACHLP010000002.1"/>
</dbReference>
<dbReference type="PROSITE" id="PS50297">
    <property type="entry name" value="ANK_REP_REGION"/>
    <property type="match status" value="1"/>
</dbReference>
<evidence type="ECO:0000256" key="1">
    <source>
        <dbReference type="ARBA" id="ARBA00022737"/>
    </source>
</evidence>
<dbReference type="Gene3D" id="1.25.40.20">
    <property type="entry name" value="Ankyrin repeat-containing domain"/>
    <property type="match status" value="2"/>
</dbReference>
<dbReference type="Proteomes" id="UP000562027">
    <property type="component" value="Unassembled WGS sequence"/>
</dbReference>
<dbReference type="InterPro" id="IPR050745">
    <property type="entry name" value="Multifunctional_regulatory"/>
</dbReference>
<dbReference type="InterPro" id="IPR036770">
    <property type="entry name" value="Ankyrin_rpt-contain_sf"/>
</dbReference>
<evidence type="ECO:0000256" key="3">
    <source>
        <dbReference type="PROSITE-ProRule" id="PRU00023"/>
    </source>
</evidence>
<protein>
    <submittedName>
        <fullName evidence="5">Ankyrin repeat protein</fullName>
    </submittedName>
</protein>